<dbReference type="Proteomes" id="UP000078003">
    <property type="component" value="Unassembled WGS sequence"/>
</dbReference>
<reference evidence="5 9" key="3">
    <citation type="submission" date="2017-06" db="EMBL/GenBank/DDBJ databases">
        <authorList>
            <consortium name="Pathogen Informatics"/>
        </authorList>
    </citation>
    <scope>NUCLEOTIDE SEQUENCE [LARGE SCALE GENOMIC DNA]</scope>
    <source>
        <strain evidence="5 9">NCTC10596</strain>
    </source>
</reference>
<evidence type="ECO:0000313" key="7">
    <source>
        <dbReference type="Proteomes" id="UP000078003"/>
    </source>
</evidence>
<evidence type="ECO:0000313" key="10">
    <source>
        <dbReference type="Proteomes" id="UP000282435"/>
    </source>
</evidence>
<dbReference type="RefSeq" id="WP_003823211.1">
    <property type="nucleotide sequence ID" value="NZ_CAJPRZ010000020.1"/>
</dbReference>
<reference evidence="1 10" key="4">
    <citation type="submission" date="2018-12" db="EMBL/GenBank/DDBJ databases">
        <title>Genome sequencing of Eikenella corrodens KCOM 3110 (= JS217).</title>
        <authorList>
            <person name="Koo J.-K."/>
            <person name="Park S.-N."/>
            <person name="Lim Y.K."/>
        </authorList>
    </citation>
    <scope>NUCLEOTIDE SEQUENCE [LARGE SCALE GENOMIC DNA]</scope>
    <source>
        <strain evidence="1 10">KCOM 3110</strain>
    </source>
</reference>
<evidence type="ECO:0000313" key="6">
    <source>
        <dbReference type="Proteomes" id="UP000077589"/>
    </source>
</evidence>
<sequence length="71" mass="7938">MMKNRNFGNITDLLDEKNISPAKRRRILATAAALDLIDTALNNSGSQHKLEEEMARLPQYTAAIEALLKID</sequence>
<dbReference type="EMBL" id="LT906482">
    <property type="protein sequence ID" value="SNW06643.1"/>
    <property type="molecule type" value="Genomic_DNA"/>
</dbReference>
<protein>
    <submittedName>
        <fullName evidence="4">Uncharacterized protein</fullName>
    </submittedName>
</protein>
<dbReference type="EMBL" id="CP034670">
    <property type="protein sequence ID" value="AZR60095.1"/>
    <property type="molecule type" value="Genomic_DNA"/>
</dbReference>
<dbReference type="AlphaFoldDB" id="A0A1A9RQW8"/>
<evidence type="ECO:0000313" key="4">
    <source>
        <dbReference type="EMBL" id="OAM23567.1"/>
    </source>
</evidence>
<evidence type="ECO:0000313" key="1">
    <source>
        <dbReference type="EMBL" id="AZR60095.1"/>
    </source>
</evidence>
<accession>A0A1A9RQW8</accession>
<evidence type="ECO:0000313" key="9">
    <source>
        <dbReference type="Proteomes" id="UP000215465"/>
    </source>
</evidence>
<gene>
    <name evidence="2" type="ORF">A7P85_07925</name>
    <name evidence="4" type="ORF">A7P89_03330</name>
    <name evidence="3" type="ORF">A7P90_08710</name>
    <name evidence="1" type="ORF">ELB75_08690</name>
    <name evidence="5" type="ORF">SAMEA4412678_00237</name>
</gene>
<dbReference type="Proteomes" id="UP000077589">
    <property type="component" value="Unassembled WGS sequence"/>
</dbReference>
<dbReference type="OrthoDB" id="8612019at2"/>
<dbReference type="Proteomes" id="UP000078103">
    <property type="component" value="Unassembled WGS sequence"/>
</dbReference>
<reference evidence="6 7" key="1">
    <citation type="submission" date="2016-05" db="EMBL/GenBank/DDBJ databases">
        <title>Draft genome of Corynebacterium afermentans subsp. afermentans LCDC 88199T.</title>
        <authorList>
            <person name="Bernier A.-M."/>
            <person name="Bernard K."/>
        </authorList>
    </citation>
    <scope>NUCLEOTIDE SEQUENCE [LARGE SCALE GENOMIC DNA]</scope>
    <source>
        <strain evidence="7">NML01-0328</strain>
        <strain evidence="6">NML04-0072</strain>
        <strain evidence="8">NML120819</strain>
    </source>
</reference>
<organism evidence="4 8">
    <name type="scientific">Eikenella corrodens</name>
    <dbReference type="NCBI Taxonomy" id="539"/>
    <lineage>
        <taxon>Bacteria</taxon>
        <taxon>Pseudomonadati</taxon>
        <taxon>Pseudomonadota</taxon>
        <taxon>Betaproteobacteria</taxon>
        <taxon>Neisseriales</taxon>
        <taxon>Neisseriaceae</taxon>
        <taxon>Eikenella</taxon>
    </lineage>
</organism>
<dbReference type="EMBL" id="LXSH01000012">
    <property type="protein sequence ID" value="OAM23567.1"/>
    <property type="molecule type" value="Genomic_DNA"/>
</dbReference>
<proteinExistence type="predicted"/>
<dbReference type="EMBL" id="LXSG01000035">
    <property type="protein sequence ID" value="OAM17778.1"/>
    <property type="molecule type" value="Genomic_DNA"/>
</dbReference>
<reference evidence="4" key="2">
    <citation type="submission" date="2016-05" db="EMBL/GenBank/DDBJ databases">
        <authorList>
            <person name="Lavstsen T."/>
            <person name="Jespersen J.S."/>
        </authorList>
    </citation>
    <scope>NUCLEOTIDE SEQUENCE</scope>
    <source>
        <strain evidence="2">NML01-0328</strain>
        <strain evidence="3">NML04-0072</strain>
        <strain evidence="4">NML120819</strain>
    </source>
</reference>
<dbReference type="GeneID" id="60769146"/>
<dbReference type="Proteomes" id="UP000282435">
    <property type="component" value="Chromosome"/>
</dbReference>
<evidence type="ECO:0000313" key="5">
    <source>
        <dbReference type="EMBL" id="SNW06643.1"/>
    </source>
</evidence>
<dbReference type="Proteomes" id="UP000215465">
    <property type="component" value="Chromosome 1"/>
</dbReference>
<dbReference type="KEGG" id="ecor:SAMEA4412678_0237"/>
<evidence type="ECO:0000313" key="8">
    <source>
        <dbReference type="Proteomes" id="UP000078103"/>
    </source>
</evidence>
<dbReference type="EMBL" id="LXSF01000009">
    <property type="protein sequence ID" value="OAM15956.1"/>
    <property type="molecule type" value="Genomic_DNA"/>
</dbReference>
<evidence type="ECO:0000313" key="3">
    <source>
        <dbReference type="EMBL" id="OAM17778.1"/>
    </source>
</evidence>
<evidence type="ECO:0000313" key="2">
    <source>
        <dbReference type="EMBL" id="OAM15956.1"/>
    </source>
</evidence>
<name>A0A1A9RQW8_EIKCO</name>